<protein>
    <submittedName>
        <fullName evidence="7">Flowering time control protein FPA</fullName>
    </submittedName>
</protein>
<keyword evidence="3" id="KW-0539">Nucleus</keyword>
<proteinExistence type="predicted"/>
<dbReference type="GO" id="GO:0003723">
    <property type="term" value="F:RNA binding"/>
    <property type="evidence" value="ECO:0007669"/>
    <property type="project" value="UniProtKB-UniRule"/>
</dbReference>
<dbReference type="GO" id="GO:0005634">
    <property type="term" value="C:nucleus"/>
    <property type="evidence" value="ECO:0007669"/>
    <property type="project" value="UniProtKB-SubCell"/>
</dbReference>
<dbReference type="SMART" id="SM00360">
    <property type="entry name" value="RRM"/>
    <property type="match status" value="1"/>
</dbReference>
<keyword evidence="8" id="KW-1185">Reference proteome</keyword>
<feature type="region of interest" description="Disordered" evidence="5">
    <location>
        <begin position="463"/>
        <end position="488"/>
    </location>
</feature>
<evidence type="ECO:0000313" key="7">
    <source>
        <dbReference type="EMBL" id="KAK4426811.1"/>
    </source>
</evidence>
<dbReference type="PANTHER" id="PTHR23189">
    <property type="entry name" value="RNA RECOGNITION MOTIF-CONTAINING"/>
    <property type="match status" value="1"/>
</dbReference>
<name>A0AAE1YBK2_9LAMI</name>
<comment type="subcellular location">
    <subcellularLocation>
        <location evidence="1">Nucleus</location>
    </subcellularLocation>
</comment>
<dbReference type="EMBL" id="JACGWO010000005">
    <property type="protein sequence ID" value="KAK4426811.1"/>
    <property type="molecule type" value="Genomic_DNA"/>
</dbReference>
<dbReference type="CDD" id="cd00590">
    <property type="entry name" value="RRM_SF"/>
    <property type="match status" value="1"/>
</dbReference>
<organism evidence="7 8">
    <name type="scientific">Sesamum alatum</name>
    <dbReference type="NCBI Taxonomy" id="300844"/>
    <lineage>
        <taxon>Eukaryota</taxon>
        <taxon>Viridiplantae</taxon>
        <taxon>Streptophyta</taxon>
        <taxon>Embryophyta</taxon>
        <taxon>Tracheophyta</taxon>
        <taxon>Spermatophyta</taxon>
        <taxon>Magnoliopsida</taxon>
        <taxon>eudicotyledons</taxon>
        <taxon>Gunneridae</taxon>
        <taxon>Pentapetalae</taxon>
        <taxon>asterids</taxon>
        <taxon>lamiids</taxon>
        <taxon>Lamiales</taxon>
        <taxon>Pedaliaceae</taxon>
        <taxon>Sesamum</taxon>
    </lineage>
</organism>
<dbReference type="InterPro" id="IPR012677">
    <property type="entry name" value="Nucleotide-bd_a/b_plait_sf"/>
</dbReference>
<dbReference type="InterPro" id="IPR000504">
    <property type="entry name" value="RRM_dom"/>
</dbReference>
<feature type="compositionally biased region" description="Polar residues" evidence="5">
    <location>
        <begin position="478"/>
        <end position="488"/>
    </location>
</feature>
<evidence type="ECO:0000259" key="6">
    <source>
        <dbReference type="PROSITE" id="PS50102"/>
    </source>
</evidence>
<dbReference type="InterPro" id="IPR012921">
    <property type="entry name" value="SPOC_C"/>
</dbReference>
<evidence type="ECO:0000256" key="2">
    <source>
        <dbReference type="ARBA" id="ARBA00022884"/>
    </source>
</evidence>
<evidence type="ECO:0000256" key="1">
    <source>
        <dbReference type="ARBA" id="ARBA00004123"/>
    </source>
</evidence>
<sequence>MASPVKSAAEVTQRQKATFNALPLENQPSNNLWIGNVSPTVTHSELKSLFSNYGELISINLYPFHRYALVHFKTVECAKLASQDLLGHVLHGKPLMIYFSKPQSLYIRSSHHPDVFTRPFMGPRITFQSAISGPRHQTLVGETNCRRQSSAPGIMPFPSSGLSLPRKCVSYVWDSNDSSELQRDSKRSRYEAPWHSKTMEYNHDQSDCMWRGIIAKSGSPICHARCVAIGERNDTHMPEVVNCSGRIELELLSKQYASAIVLNVLLFLPDSEDDFSSYTKFLNYLIAKDRAGVAKLDDGTMLFLVPPSNFLTKFINGSTLLRLHGLVLKFPQLSSSSISMGTLSIQPQYGHAHKETCFPGYNVVSSEERSLPYTYSMIFPKASRLISSSNIQQEACPVPLSNEVNVNDASRSLPSEVECKYPNQQFQTALNGEIYKTTETEAEKNERYRATLLFAANLLSRVRQQNNNPPGHGMGVNESASSSGNYTC</sequence>
<dbReference type="Pfam" id="PF07744">
    <property type="entry name" value="SPOC"/>
    <property type="match status" value="1"/>
</dbReference>
<dbReference type="AlphaFoldDB" id="A0AAE1YBK2"/>
<dbReference type="Proteomes" id="UP001293254">
    <property type="component" value="Unassembled WGS sequence"/>
</dbReference>
<evidence type="ECO:0000256" key="5">
    <source>
        <dbReference type="SAM" id="MobiDB-lite"/>
    </source>
</evidence>
<dbReference type="SUPFAM" id="SSF54928">
    <property type="entry name" value="RNA-binding domain, RBD"/>
    <property type="match status" value="1"/>
</dbReference>
<keyword evidence="2 4" id="KW-0694">RNA-binding</keyword>
<evidence type="ECO:0000313" key="8">
    <source>
        <dbReference type="Proteomes" id="UP001293254"/>
    </source>
</evidence>
<dbReference type="Gene3D" id="3.30.70.330">
    <property type="match status" value="1"/>
</dbReference>
<reference evidence="7" key="2">
    <citation type="journal article" date="2024" name="Plant">
        <title>Genomic evolution and insights into agronomic trait innovations of Sesamum species.</title>
        <authorList>
            <person name="Miao H."/>
            <person name="Wang L."/>
            <person name="Qu L."/>
            <person name="Liu H."/>
            <person name="Sun Y."/>
            <person name="Le M."/>
            <person name="Wang Q."/>
            <person name="Wei S."/>
            <person name="Zheng Y."/>
            <person name="Lin W."/>
            <person name="Duan Y."/>
            <person name="Cao H."/>
            <person name="Xiong S."/>
            <person name="Wang X."/>
            <person name="Wei L."/>
            <person name="Li C."/>
            <person name="Ma Q."/>
            <person name="Ju M."/>
            <person name="Zhao R."/>
            <person name="Li G."/>
            <person name="Mu C."/>
            <person name="Tian Q."/>
            <person name="Mei H."/>
            <person name="Zhang T."/>
            <person name="Gao T."/>
            <person name="Zhang H."/>
        </authorList>
    </citation>
    <scope>NUCLEOTIDE SEQUENCE</scope>
    <source>
        <strain evidence="7">3651</strain>
    </source>
</reference>
<dbReference type="Pfam" id="PF00076">
    <property type="entry name" value="RRM_1"/>
    <property type="match status" value="1"/>
</dbReference>
<dbReference type="PROSITE" id="PS50102">
    <property type="entry name" value="RRM"/>
    <property type="match status" value="1"/>
</dbReference>
<accession>A0AAE1YBK2</accession>
<dbReference type="InterPro" id="IPR035979">
    <property type="entry name" value="RBD_domain_sf"/>
</dbReference>
<gene>
    <name evidence="7" type="ORF">Salat_1449800</name>
</gene>
<reference evidence="7" key="1">
    <citation type="submission" date="2020-06" db="EMBL/GenBank/DDBJ databases">
        <authorList>
            <person name="Li T."/>
            <person name="Hu X."/>
            <person name="Zhang T."/>
            <person name="Song X."/>
            <person name="Zhang H."/>
            <person name="Dai N."/>
            <person name="Sheng W."/>
            <person name="Hou X."/>
            <person name="Wei L."/>
        </authorList>
    </citation>
    <scope>NUCLEOTIDE SEQUENCE</scope>
    <source>
        <strain evidence="7">3651</strain>
        <tissue evidence="7">Leaf</tissue>
    </source>
</reference>
<evidence type="ECO:0000256" key="3">
    <source>
        <dbReference type="ARBA" id="ARBA00023242"/>
    </source>
</evidence>
<comment type="caution">
    <text evidence="7">The sequence shown here is derived from an EMBL/GenBank/DDBJ whole genome shotgun (WGS) entry which is preliminary data.</text>
</comment>
<feature type="domain" description="RRM" evidence="6">
    <location>
        <begin position="30"/>
        <end position="102"/>
    </location>
</feature>
<evidence type="ECO:0000256" key="4">
    <source>
        <dbReference type="PROSITE-ProRule" id="PRU00176"/>
    </source>
</evidence>